<evidence type="ECO:0000256" key="7">
    <source>
        <dbReference type="SAM" id="SignalP"/>
    </source>
</evidence>
<keyword evidence="3" id="KW-1015">Disulfide bond</keyword>
<evidence type="ECO:0000256" key="4">
    <source>
        <dbReference type="ARBA" id="ARBA00023180"/>
    </source>
</evidence>
<reference evidence="8 9" key="1">
    <citation type="journal article" date="2018" name="Nat. Genet.">
        <title>The Rosa genome provides new insights in the design of modern roses.</title>
        <authorList>
            <person name="Bendahmane M."/>
        </authorList>
    </citation>
    <scope>NUCLEOTIDE SEQUENCE [LARGE SCALE GENOMIC DNA]</scope>
    <source>
        <strain evidence="9">cv. Old Blush</strain>
    </source>
</reference>
<comment type="similarity">
    <text evidence="1 6">Belongs to the RNase T2 family.</text>
</comment>
<dbReference type="OMA" id="CKDPLTN"/>
<evidence type="ECO:0000256" key="5">
    <source>
        <dbReference type="PIRSR" id="PIRSR633697-1"/>
    </source>
</evidence>
<dbReference type="EMBL" id="PDCK01000041">
    <property type="protein sequence ID" value="PRQ42413.1"/>
    <property type="molecule type" value="Genomic_DNA"/>
</dbReference>
<comment type="caution">
    <text evidence="8">The sequence shown here is derived from an EMBL/GenBank/DDBJ whole genome shotgun (WGS) entry which is preliminary data.</text>
</comment>
<feature type="signal peptide" evidence="7">
    <location>
        <begin position="1"/>
        <end position="21"/>
    </location>
</feature>
<dbReference type="InterPro" id="IPR036430">
    <property type="entry name" value="RNase_T2-like_sf"/>
</dbReference>
<dbReference type="GO" id="GO:0016787">
    <property type="term" value="F:hydrolase activity"/>
    <property type="evidence" value="ECO:0007669"/>
    <property type="project" value="UniProtKB-KW"/>
</dbReference>
<dbReference type="Gene3D" id="3.90.730.10">
    <property type="entry name" value="Ribonuclease T2-like"/>
    <property type="match status" value="1"/>
</dbReference>
<dbReference type="InterPro" id="IPR033130">
    <property type="entry name" value="RNase_T2_His_AS_2"/>
</dbReference>
<dbReference type="Proteomes" id="UP000238479">
    <property type="component" value="Chromosome 3"/>
</dbReference>
<dbReference type="GO" id="GO:0003723">
    <property type="term" value="F:RNA binding"/>
    <property type="evidence" value="ECO:0007669"/>
    <property type="project" value="InterPro"/>
</dbReference>
<dbReference type="EC" id="3.1.27.1" evidence="8"/>
<dbReference type="Pfam" id="PF00445">
    <property type="entry name" value="Ribonuclease_T2"/>
    <property type="match status" value="1"/>
</dbReference>
<feature type="active site" evidence="5">
    <location>
        <position position="112"/>
    </location>
</feature>
<dbReference type="STRING" id="74649.A0A2P6R7K2"/>
<dbReference type="PROSITE" id="PS00531">
    <property type="entry name" value="RNASE_T2_2"/>
    <property type="match status" value="1"/>
</dbReference>
<dbReference type="Gramene" id="PRQ42413">
    <property type="protein sequence ID" value="PRQ42413"/>
    <property type="gene ID" value="RchiOBHm_Chr3g0457381"/>
</dbReference>
<evidence type="ECO:0000256" key="1">
    <source>
        <dbReference type="ARBA" id="ARBA00007469"/>
    </source>
</evidence>
<dbReference type="SUPFAM" id="SSF55895">
    <property type="entry name" value="Ribonuclease Rh-like"/>
    <property type="match status" value="1"/>
</dbReference>
<dbReference type="PANTHER" id="PTHR11240:SF18">
    <property type="entry name" value="OS07G0630400 PROTEIN"/>
    <property type="match status" value="1"/>
</dbReference>
<name>A0A2P6R7K2_ROSCH</name>
<evidence type="ECO:0000313" key="9">
    <source>
        <dbReference type="Proteomes" id="UP000238479"/>
    </source>
</evidence>
<feature type="active site" evidence="5">
    <location>
        <position position="58"/>
    </location>
</feature>
<gene>
    <name evidence="8" type="ORF">RchiOBHm_Chr3g0457381</name>
</gene>
<dbReference type="GO" id="GO:0033897">
    <property type="term" value="F:ribonuclease T2 activity"/>
    <property type="evidence" value="ECO:0007669"/>
    <property type="project" value="InterPro"/>
</dbReference>
<dbReference type="GO" id="GO:0005576">
    <property type="term" value="C:extracellular region"/>
    <property type="evidence" value="ECO:0007669"/>
    <property type="project" value="TreeGrafter"/>
</dbReference>
<sequence>MAFLAVRTLIVLMLISTFAKAANKYDYLQLVQQWPKTFCHNNRACIQGAVLPELFSIHGMWPSNFSGQNDACVGTRFSMREMRRHNHLETQLLSSSWPSYTGLSNLHFWEYEYNKHGTCSENNLKQTDYFTRADALWRRYNVTNMLLTSRHQISPGSSYRYADILYAIRQGIGGYTPLILCKQDPANNIWILHEVIICFNPLGNNVIACRRRSRYSCNSGLIDYPK</sequence>
<evidence type="ECO:0000256" key="6">
    <source>
        <dbReference type="RuleBase" id="RU004328"/>
    </source>
</evidence>
<proteinExistence type="inferred from homology"/>
<keyword evidence="8" id="KW-0378">Hydrolase</keyword>
<keyword evidence="4" id="KW-0325">Glycoprotein</keyword>
<feature type="active site" evidence="5">
    <location>
        <position position="116"/>
    </location>
</feature>
<accession>A0A2P6R7K2</accession>
<dbReference type="InterPro" id="IPR001568">
    <property type="entry name" value="RNase_T2-like"/>
</dbReference>
<dbReference type="GO" id="GO:0006401">
    <property type="term" value="P:RNA catabolic process"/>
    <property type="evidence" value="ECO:0007669"/>
    <property type="project" value="TreeGrafter"/>
</dbReference>
<feature type="chain" id="PRO_5015186154" evidence="7">
    <location>
        <begin position="22"/>
        <end position="226"/>
    </location>
</feature>
<protein>
    <submittedName>
        <fullName evidence="8">Putative ribonuclease T(2)</fullName>
        <ecNumber evidence="8">3.1.27.1</ecNumber>
    </submittedName>
</protein>
<evidence type="ECO:0000313" key="8">
    <source>
        <dbReference type="EMBL" id="PRQ42413.1"/>
    </source>
</evidence>
<evidence type="ECO:0000256" key="2">
    <source>
        <dbReference type="ARBA" id="ARBA00022729"/>
    </source>
</evidence>
<dbReference type="InterPro" id="IPR033697">
    <property type="entry name" value="Ribonuclease_T2_eukaryotic"/>
</dbReference>
<dbReference type="AlphaFoldDB" id="A0A2P6R7K2"/>
<dbReference type="CDD" id="cd01061">
    <property type="entry name" value="RNase_T2_euk"/>
    <property type="match status" value="1"/>
</dbReference>
<keyword evidence="9" id="KW-1185">Reference proteome</keyword>
<organism evidence="8 9">
    <name type="scientific">Rosa chinensis</name>
    <name type="common">China rose</name>
    <dbReference type="NCBI Taxonomy" id="74649"/>
    <lineage>
        <taxon>Eukaryota</taxon>
        <taxon>Viridiplantae</taxon>
        <taxon>Streptophyta</taxon>
        <taxon>Embryophyta</taxon>
        <taxon>Tracheophyta</taxon>
        <taxon>Spermatophyta</taxon>
        <taxon>Magnoliopsida</taxon>
        <taxon>eudicotyledons</taxon>
        <taxon>Gunneridae</taxon>
        <taxon>Pentapetalae</taxon>
        <taxon>rosids</taxon>
        <taxon>fabids</taxon>
        <taxon>Rosales</taxon>
        <taxon>Rosaceae</taxon>
        <taxon>Rosoideae</taxon>
        <taxon>Rosoideae incertae sedis</taxon>
        <taxon>Rosa</taxon>
    </lineage>
</organism>
<keyword evidence="2 7" id="KW-0732">Signal</keyword>
<dbReference type="PANTHER" id="PTHR11240">
    <property type="entry name" value="RIBONUCLEASE T2"/>
    <property type="match status" value="1"/>
</dbReference>
<evidence type="ECO:0000256" key="3">
    <source>
        <dbReference type="ARBA" id="ARBA00023157"/>
    </source>
</evidence>